<feature type="transmembrane region" description="Helical" evidence="2">
    <location>
        <begin position="129"/>
        <end position="146"/>
    </location>
</feature>
<keyword evidence="2" id="KW-1133">Transmembrane helix</keyword>
<proteinExistence type="predicted"/>
<reference evidence="3" key="1">
    <citation type="submission" date="2021-04" db="EMBL/GenBank/DDBJ databases">
        <authorList>
            <consortium name="Molecular Ecology Group"/>
        </authorList>
    </citation>
    <scope>NUCLEOTIDE SEQUENCE</scope>
</reference>
<dbReference type="AlphaFoldDB" id="A0A8S3YME9"/>
<gene>
    <name evidence="3" type="ORF">CUNI_LOCUS2210</name>
</gene>
<feature type="region of interest" description="Disordered" evidence="1">
    <location>
        <begin position="23"/>
        <end position="94"/>
    </location>
</feature>
<sequence length="148" mass="16434">NYNERQRQSTSLLRAASRRWVPSFSGSLPATPWRVSTTPPGYQQSHPGYPSPQAGYPPPQGGYPPPHGGYPPPHGGYPPPQGGYPPPQGYYPPPQHMQQTMSTNNVIVVGQQAPVTNTVIVQRRGVNHCLHCIISLFFWPWLIVWLCL</sequence>
<dbReference type="EMBL" id="CAJHNH020000282">
    <property type="protein sequence ID" value="CAG5116652.1"/>
    <property type="molecule type" value="Genomic_DNA"/>
</dbReference>
<name>A0A8S3YME9_9EUPU</name>
<feature type="non-terminal residue" evidence="3">
    <location>
        <position position="148"/>
    </location>
</feature>
<accession>A0A8S3YME9</accession>
<evidence type="ECO:0000313" key="3">
    <source>
        <dbReference type="EMBL" id="CAG5116652.1"/>
    </source>
</evidence>
<evidence type="ECO:0000256" key="2">
    <source>
        <dbReference type="SAM" id="Phobius"/>
    </source>
</evidence>
<feature type="compositionally biased region" description="Polar residues" evidence="1">
    <location>
        <begin position="24"/>
        <end position="46"/>
    </location>
</feature>
<keyword evidence="2" id="KW-0812">Transmembrane</keyword>
<dbReference type="OrthoDB" id="6160912at2759"/>
<comment type="caution">
    <text evidence="3">The sequence shown here is derived from an EMBL/GenBank/DDBJ whole genome shotgun (WGS) entry which is preliminary data.</text>
</comment>
<evidence type="ECO:0000313" key="4">
    <source>
        <dbReference type="Proteomes" id="UP000678393"/>
    </source>
</evidence>
<dbReference type="Proteomes" id="UP000678393">
    <property type="component" value="Unassembled WGS sequence"/>
</dbReference>
<keyword evidence="2" id="KW-0472">Membrane</keyword>
<feature type="compositionally biased region" description="Pro residues" evidence="1">
    <location>
        <begin position="55"/>
        <end position="94"/>
    </location>
</feature>
<keyword evidence="4" id="KW-1185">Reference proteome</keyword>
<organism evidence="3 4">
    <name type="scientific">Candidula unifasciata</name>
    <dbReference type="NCBI Taxonomy" id="100452"/>
    <lineage>
        <taxon>Eukaryota</taxon>
        <taxon>Metazoa</taxon>
        <taxon>Spiralia</taxon>
        <taxon>Lophotrochozoa</taxon>
        <taxon>Mollusca</taxon>
        <taxon>Gastropoda</taxon>
        <taxon>Heterobranchia</taxon>
        <taxon>Euthyneura</taxon>
        <taxon>Panpulmonata</taxon>
        <taxon>Eupulmonata</taxon>
        <taxon>Stylommatophora</taxon>
        <taxon>Helicina</taxon>
        <taxon>Helicoidea</taxon>
        <taxon>Geomitridae</taxon>
        <taxon>Candidula</taxon>
    </lineage>
</organism>
<evidence type="ECO:0000256" key="1">
    <source>
        <dbReference type="SAM" id="MobiDB-lite"/>
    </source>
</evidence>
<protein>
    <recommendedName>
        <fullName evidence="5">Rhodopsin</fullName>
    </recommendedName>
</protein>
<feature type="non-terminal residue" evidence="3">
    <location>
        <position position="1"/>
    </location>
</feature>
<evidence type="ECO:0008006" key="5">
    <source>
        <dbReference type="Google" id="ProtNLM"/>
    </source>
</evidence>